<comment type="caution">
    <text evidence="1">The sequence shown here is derived from an EMBL/GenBank/DDBJ whole genome shotgun (WGS) entry which is preliminary data.</text>
</comment>
<evidence type="ECO:0008006" key="3">
    <source>
        <dbReference type="Google" id="ProtNLM"/>
    </source>
</evidence>
<keyword evidence="2" id="KW-1185">Reference proteome</keyword>
<name>A0ABU6YA40_9FABA</name>
<dbReference type="PANTHER" id="PTHR31672">
    <property type="entry name" value="BNACNNG10540D PROTEIN"/>
    <property type="match status" value="1"/>
</dbReference>
<dbReference type="EMBL" id="JASCZI010241746">
    <property type="protein sequence ID" value="MED6206261.1"/>
    <property type="molecule type" value="Genomic_DNA"/>
</dbReference>
<accession>A0ABU6YA40</accession>
<reference evidence="1 2" key="1">
    <citation type="journal article" date="2023" name="Plants (Basel)">
        <title>Bridging the Gap: Combining Genomics and Transcriptomics Approaches to Understand Stylosanthes scabra, an Orphan Legume from the Brazilian Caatinga.</title>
        <authorList>
            <person name="Ferreira-Neto J.R.C."/>
            <person name="da Silva M.D."/>
            <person name="Binneck E."/>
            <person name="de Melo N.F."/>
            <person name="da Silva R.H."/>
            <person name="de Melo A.L.T.M."/>
            <person name="Pandolfi V."/>
            <person name="Bustamante F.O."/>
            <person name="Brasileiro-Vidal A.C."/>
            <person name="Benko-Iseppon A.M."/>
        </authorList>
    </citation>
    <scope>NUCLEOTIDE SEQUENCE [LARGE SCALE GENOMIC DNA]</scope>
    <source>
        <tissue evidence="1">Leaves</tissue>
    </source>
</reference>
<dbReference type="Proteomes" id="UP001341840">
    <property type="component" value="Unassembled WGS sequence"/>
</dbReference>
<protein>
    <recommendedName>
        <fullName evidence="3">F-box domain-containing protein</fullName>
    </recommendedName>
</protein>
<dbReference type="InterPro" id="IPR050796">
    <property type="entry name" value="SCF_F-box_component"/>
</dbReference>
<evidence type="ECO:0000313" key="1">
    <source>
        <dbReference type="EMBL" id="MED6206261.1"/>
    </source>
</evidence>
<proteinExistence type="predicted"/>
<evidence type="ECO:0000313" key="2">
    <source>
        <dbReference type="Proteomes" id="UP001341840"/>
    </source>
</evidence>
<dbReference type="SUPFAM" id="SSF81383">
    <property type="entry name" value="F-box domain"/>
    <property type="match status" value="1"/>
</dbReference>
<sequence length="355" mass="40001">MASKKPSFGNQRRVLPNDLIIEVFLGSDPRMVARCRFLSREWKDILESEPFLLQHSLICFVMQPSFLLHVWLSQWIGCSDSIFRICPNTGKQLYFPPLPCLKNCVDISIVGIQHGNICLSYIRENDIFELLVWNVLTRATRLIAGPPNDGFQVLHPTISFAHVPELTQSPTSTVEDEEQGRPDKRRALAHIQLGHGSVPSVPQSTHEIQPINRENIPLNVINTGFGATSSTAAQNDSCNGLTGSLLGKHSDNHNFDGLNNYSQSISLLTTLNDHSNGEQRAQQISPFHNRCQNSSIAFLYQQILKQVTLTLEIQYLTVSIAELNFGMKNALRNISMQEYLSFLYVAVMVKFNYPY</sequence>
<gene>
    <name evidence="1" type="ORF">PIB30_024987</name>
</gene>
<organism evidence="1 2">
    <name type="scientific">Stylosanthes scabra</name>
    <dbReference type="NCBI Taxonomy" id="79078"/>
    <lineage>
        <taxon>Eukaryota</taxon>
        <taxon>Viridiplantae</taxon>
        <taxon>Streptophyta</taxon>
        <taxon>Embryophyta</taxon>
        <taxon>Tracheophyta</taxon>
        <taxon>Spermatophyta</taxon>
        <taxon>Magnoliopsida</taxon>
        <taxon>eudicotyledons</taxon>
        <taxon>Gunneridae</taxon>
        <taxon>Pentapetalae</taxon>
        <taxon>rosids</taxon>
        <taxon>fabids</taxon>
        <taxon>Fabales</taxon>
        <taxon>Fabaceae</taxon>
        <taxon>Papilionoideae</taxon>
        <taxon>50 kb inversion clade</taxon>
        <taxon>dalbergioids sensu lato</taxon>
        <taxon>Dalbergieae</taxon>
        <taxon>Pterocarpus clade</taxon>
        <taxon>Stylosanthes</taxon>
    </lineage>
</organism>
<dbReference type="PANTHER" id="PTHR31672:SF2">
    <property type="entry name" value="F-BOX DOMAIN-CONTAINING PROTEIN"/>
    <property type="match status" value="1"/>
</dbReference>
<dbReference type="InterPro" id="IPR036047">
    <property type="entry name" value="F-box-like_dom_sf"/>
</dbReference>